<dbReference type="InterPro" id="IPR010982">
    <property type="entry name" value="Lambda_DNA-bd_dom_sf"/>
</dbReference>
<keyword evidence="3" id="KW-0804">Transcription</keyword>
<dbReference type="Pfam" id="PF00356">
    <property type="entry name" value="LacI"/>
    <property type="match status" value="1"/>
</dbReference>
<dbReference type="GO" id="GO:0003700">
    <property type="term" value="F:DNA-binding transcription factor activity"/>
    <property type="evidence" value="ECO:0007669"/>
    <property type="project" value="TreeGrafter"/>
</dbReference>
<dbReference type="InterPro" id="IPR046335">
    <property type="entry name" value="LacI/GalR-like_sensor"/>
</dbReference>
<proteinExistence type="predicted"/>
<accession>A0A4V2G806</accession>
<dbReference type="EMBL" id="SHKY01000001">
    <property type="protein sequence ID" value="RZU54566.1"/>
    <property type="molecule type" value="Genomic_DNA"/>
</dbReference>
<dbReference type="OrthoDB" id="3288692at2"/>
<dbReference type="Gene3D" id="1.10.260.40">
    <property type="entry name" value="lambda repressor-like DNA-binding domains"/>
    <property type="match status" value="1"/>
</dbReference>
<name>A0A4V2G806_9ACTN</name>
<gene>
    <name evidence="5" type="ORF">EV385_6517</name>
</gene>
<dbReference type="SUPFAM" id="SSF47413">
    <property type="entry name" value="lambda repressor-like DNA-binding domains"/>
    <property type="match status" value="1"/>
</dbReference>
<protein>
    <submittedName>
        <fullName evidence="5">LacI family transcriptional regulator</fullName>
    </submittedName>
</protein>
<evidence type="ECO:0000256" key="2">
    <source>
        <dbReference type="ARBA" id="ARBA00023125"/>
    </source>
</evidence>
<dbReference type="SUPFAM" id="SSF53822">
    <property type="entry name" value="Periplasmic binding protein-like I"/>
    <property type="match status" value="1"/>
</dbReference>
<keyword evidence="6" id="KW-1185">Reference proteome</keyword>
<dbReference type="CDD" id="cd01392">
    <property type="entry name" value="HTH_LacI"/>
    <property type="match status" value="1"/>
</dbReference>
<keyword evidence="2" id="KW-0238">DNA-binding</keyword>
<dbReference type="Gene3D" id="3.40.50.2300">
    <property type="match status" value="2"/>
</dbReference>
<dbReference type="Pfam" id="PF13377">
    <property type="entry name" value="Peripla_BP_3"/>
    <property type="match status" value="1"/>
</dbReference>
<evidence type="ECO:0000259" key="4">
    <source>
        <dbReference type="PROSITE" id="PS50932"/>
    </source>
</evidence>
<evidence type="ECO:0000256" key="3">
    <source>
        <dbReference type="ARBA" id="ARBA00023163"/>
    </source>
</evidence>
<comment type="caution">
    <text evidence="5">The sequence shown here is derived from an EMBL/GenBank/DDBJ whole genome shotgun (WGS) entry which is preliminary data.</text>
</comment>
<dbReference type="GO" id="GO:0000976">
    <property type="term" value="F:transcription cis-regulatory region binding"/>
    <property type="evidence" value="ECO:0007669"/>
    <property type="project" value="TreeGrafter"/>
</dbReference>
<organism evidence="5 6">
    <name type="scientific">Krasilnikovia cinnamomea</name>
    <dbReference type="NCBI Taxonomy" id="349313"/>
    <lineage>
        <taxon>Bacteria</taxon>
        <taxon>Bacillati</taxon>
        <taxon>Actinomycetota</taxon>
        <taxon>Actinomycetes</taxon>
        <taxon>Micromonosporales</taxon>
        <taxon>Micromonosporaceae</taxon>
        <taxon>Krasilnikovia</taxon>
    </lineage>
</organism>
<reference evidence="5 6" key="1">
    <citation type="submission" date="2019-02" db="EMBL/GenBank/DDBJ databases">
        <title>Sequencing the genomes of 1000 actinobacteria strains.</title>
        <authorList>
            <person name="Klenk H.-P."/>
        </authorList>
    </citation>
    <scope>NUCLEOTIDE SEQUENCE [LARGE SCALE GENOMIC DNA]</scope>
    <source>
        <strain evidence="5 6">DSM 45162</strain>
    </source>
</reference>
<sequence>MADDRVRRVTSADVAREAGVSRATVSYVLNDTPHQSIPAETRRRVLEAAARLDYAPSAAARTLRSGRSDVVLCLLPDWPVGPEVGALLGNLSAALARRGMTFVAHPSTREDRPIAEIWKAITPAAVLAFEDLSAAEIAAMRAAGVASLVALLGRSRRRPGELEVPQQRVGRLQAEHLAALGHPRLGYAYPDDPRVAIFAEPRRDGARAACAGLGLPAPVSRTVPLDGAAAAAVVRDWRDAGVTAVCAYNDEVALAVLAGLRACGLTAPGDLAVIGVDDIVAARLADPALSTVTTDQAALAEYLAATIVEVIHGRPAPPGPGEDITRVVRRAST</sequence>
<dbReference type="PANTHER" id="PTHR30146:SF153">
    <property type="entry name" value="LACTOSE OPERON REPRESSOR"/>
    <property type="match status" value="1"/>
</dbReference>
<dbReference type="SMART" id="SM00354">
    <property type="entry name" value="HTH_LACI"/>
    <property type="match status" value="1"/>
</dbReference>
<dbReference type="PROSITE" id="PS50932">
    <property type="entry name" value="HTH_LACI_2"/>
    <property type="match status" value="1"/>
</dbReference>
<dbReference type="InterPro" id="IPR000843">
    <property type="entry name" value="HTH_LacI"/>
</dbReference>
<dbReference type="RefSeq" id="WP_130512901.1">
    <property type="nucleotide sequence ID" value="NZ_SHKY01000001.1"/>
</dbReference>
<evidence type="ECO:0000256" key="1">
    <source>
        <dbReference type="ARBA" id="ARBA00023015"/>
    </source>
</evidence>
<dbReference type="InterPro" id="IPR028082">
    <property type="entry name" value="Peripla_BP_I"/>
</dbReference>
<feature type="domain" description="HTH lacI-type" evidence="4">
    <location>
        <begin position="9"/>
        <end position="65"/>
    </location>
</feature>
<evidence type="ECO:0000313" key="5">
    <source>
        <dbReference type="EMBL" id="RZU54566.1"/>
    </source>
</evidence>
<dbReference type="Proteomes" id="UP000292564">
    <property type="component" value="Unassembled WGS sequence"/>
</dbReference>
<keyword evidence="1" id="KW-0805">Transcription regulation</keyword>
<evidence type="ECO:0000313" key="6">
    <source>
        <dbReference type="Proteomes" id="UP000292564"/>
    </source>
</evidence>
<dbReference type="PANTHER" id="PTHR30146">
    <property type="entry name" value="LACI-RELATED TRANSCRIPTIONAL REPRESSOR"/>
    <property type="match status" value="1"/>
</dbReference>
<dbReference type="AlphaFoldDB" id="A0A4V2G806"/>